<organism evidence="2 3">
    <name type="scientific">Acorus calamus</name>
    <name type="common">Sweet flag</name>
    <dbReference type="NCBI Taxonomy" id="4465"/>
    <lineage>
        <taxon>Eukaryota</taxon>
        <taxon>Viridiplantae</taxon>
        <taxon>Streptophyta</taxon>
        <taxon>Embryophyta</taxon>
        <taxon>Tracheophyta</taxon>
        <taxon>Spermatophyta</taxon>
        <taxon>Magnoliopsida</taxon>
        <taxon>Liliopsida</taxon>
        <taxon>Acoraceae</taxon>
        <taxon>Acorus</taxon>
    </lineage>
</organism>
<dbReference type="Pfam" id="PF00201">
    <property type="entry name" value="UDPGT"/>
    <property type="match status" value="1"/>
</dbReference>
<evidence type="ECO:0000313" key="2">
    <source>
        <dbReference type="EMBL" id="KAK1296352.1"/>
    </source>
</evidence>
<accession>A0AAV9D588</accession>
<comment type="caution">
    <text evidence="2">The sequence shown here is derived from an EMBL/GenBank/DDBJ whole genome shotgun (WGS) entry which is preliminary data.</text>
</comment>
<dbReference type="Gene3D" id="3.40.50.2000">
    <property type="entry name" value="Glycogen Phosphorylase B"/>
    <property type="match status" value="1"/>
</dbReference>
<dbReference type="GO" id="GO:0008194">
    <property type="term" value="F:UDP-glycosyltransferase activity"/>
    <property type="evidence" value="ECO:0007669"/>
    <property type="project" value="InterPro"/>
</dbReference>
<protein>
    <submittedName>
        <fullName evidence="2">Uncharacterized protein</fullName>
    </submittedName>
</protein>
<sequence>MSHSGWNSVMEAAMHGVRMLVWPFGGDQRINAGMVESAGMGRQLKGWEWGCGGEKVVADEVIEEALREIMEDVIVGAVAARVRDEAVRAVGVGGSSRECLAGLIEKWSKC</sequence>
<dbReference type="PANTHER" id="PTHR48045:SF11">
    <property type="entry name" value="UDP-GLYCOSYLTRANSFERASE 72B1"/>
    <property type="match status" value="1"/>
</dbReference>
<proteinExistence type="predicted"/>
<dbReference type="InterPro" id="IPR002213">
    <property type="entry name" value="UDP_glucos_trans"/>
</dbReference>
<reference evidence="2" key="1">
    <citation type="journal article" date="2023" name="Nat. Commun.">
        <title>Diploid and tetraploid genomes of Acorus and the evolution of monocots.</title>
        <authorList>
            <person name="Ma L."/>
            <person name="Liu K.W."/>
            <person name="Li Z."/>
            <person name="Hsiao Y.Y."/>
            <person name="Qi Y."/>
            <person name="Fu T."/>
            <person name="Tang G.D."/>
            <person name="Zhang D."/>
            <person name="Sun W.H."/>
            <person name="Liu D.K."/>
            <person name="Li Y."/>
            <person name="Chen G.Z."/>
            <person name="Liu X.D."/>
            <person name="Liao X.Y."/>
            <person name="Jiang Y.T."/>
            <person name="Yu X."/>
            <person name="Hao Y."/>
            <person name="Huang J."/>
            <person name="Zhao X.W."/>
            <person name="Ke S."/>
            <person name="Chen Y.Y."/>
            <person name="Wu W.L."/>
            <person name="Hsu J.L."/>
            <person name="Lin Y.F."/>
            <person name="Huang M.D."/>
            <person name="Li C.Y."/>
            <person name="Huang L."/>
            <person name="Wang Z.W."/>
            <person name="Zhao X."/>
            <person name="Zhong W.Y."/>
            <person name="Peng D.H."/>
            <person name="Ahmad S."/>
            <person name="Lan S."/>
            <person name="Zhang J.S."/>
            <person name="Tsai W.C."/>
            <person name="Van de Peer Y."/>
            <person name="Liu Z.J."/>
        </authorList>
    </citation>
    <scope>NUCLEOTIDE SEQUENCE</scope>
    <source>
        <strain evidence="2">CP</strain>
    </source>
</reference>
<evidence type="ECO:0000313" key="3">
    <source>
        <dbReference type="Proteomes" id="UP001180020"/>
    </source>
</evidence>
<dbReference type="SUPFAM" id="SSF53756">
    <property type="entry name" value="UDP-Glycosyltransferase/glycogen phosphorylase"/>
    <property type="match status" value="1"/>
</dbReference>
<dbReference type="AlphaFoldDB" id="A0AAV9D588"/>
<keyword evidence="3" id="KW-1185">Reference proteome</keyword>
<dbReference type="EMBL" id="JAUJYO010000015">
    <property type="protein sequence ID" value="KAK1296352.1"/>
    <property type="molecule type" value="Genomic_DNA"/>
</dbReference>
<keyword evidence="1" id="KW-0808">Transferase</keyword>
<evidence type="ECO:0000256" key="1">
    <source>
        <dbReference type="ARBA" id="ARBA00022679"/>
    </source>
</evidence>
<reference evidence="2" key="2">
    <citation type="submission" date="2023-06" db="EMBL/GenBank/DDBJ databases">
        <authorList>
            <person name="Ma L."/>
            <person name="Liu K.-W."/>
            <person name="Li Z."/>
            <person name="Hsiao Y.-Y."/>
            <person name="Qi Y."/>
            <person name="Fu T."/>
            <person name="Tang G."/>
            <person name="Zhang D."/>
            <person name="Sun W.-H."/>
            <person name="Liu D.-K."/>
            <person name="Li Y."/>
            <person name="Chen G.-Z."/>
            <person name="Liu X.-D."/>
            <person name="Liao X.-Y."/>
            <person name="Jiang Y.-T."/>
            <person name="Yu X."/>
            <person name="Hao Y."/>
            <person name="Huang J."/>
            <person name="Zhao X.-W."/>
            <person name="Ke S."/>
            <person name="Chen Y.-Y."/>
            <person name="Wu W.-L."/>
            <person name="Hsu J.-L."/>
            <person name="Lin Y.-F."/>
            <person name="Huang M.-D."/>
            <person name="Li C.-Y."/>
            <person name="Huang L."/>
            <person name="Wang Z.-W."/>
            <person name="Zhao X."/>
            <person name="Zhong W.-Y."/>
            <person name="Peng D.-H."/>
            <person name="Ahmad S."/>
            <person name="Lan S."/>
            <person name="Zhang J.-S."/>
            <person name="Tsai W.-C."/>
            <person name="Van De Peer Y."/>
            <person name="Liu Z.-J."/>
        </authorList>
    </citation>
    <scope>NUCLEOTIDE SEQUENCE</scope>
    <source>
        <strain evidence="2">CP</strain>
        <tissue evidence="2">Leaves</tissue>
    </source>
</reference>
<gene>
    <name evidence="2" type="ORF">QJS10_CPB15g01027</name>
</gene>
<dbReference type="Proteomes" id="UP001180020">
    <property type="component" value="Unassembled WGS sequence"/>
</dbReference>
<dbReference type="PANTHER" id="PTHR48045">
    <property type="entry name" value="UDP-GLYCOSYLTRANSFERASE 72B1"/>
    <property type="match status" value="1"/>
</dbReference>
<name>A0AAV9D588_ACOCL</name>